<reference evidence="1" key="1">
    <citation type="submission" date="2024-02" db="EMBL/GenBank/DDBJ databases">
        <authorList>
            <consortium name="ELIXIR-Norway"/>
            <consortium name="Elixir Norway"/>
        </authorList>
    </citation>
    <scope>NUCLEOTIDE SEQUENCE</scope>
</reference>
<protein>
    <submittedName>
        <fullName evidence="1">Uncharacterized protein</fullName>
    </submittedName>
</protein>
<dbReference type="EMBL" id="OZ019896">
    <property type="protein sequence ID" value="CAK9222947.1"/>
    <property type="molecule type" value="Genomic_DNA"/>
</dbReference>
<proteinExistence type="predicted"/>
<sequence>MKLARSYSSGQSEYFTIKLLDKRRSRSGSGSSSVLQKQDARVWNEAGHHRHHHADSIKAWMQAHEASPGSTIRFLLLLTLTLLSPVFFPRIDI</sequence>
<keyword evidence="2" id="KW-1185">Reference proteome</keyword>
<organism evidence="1 2">
    <name type="scientific">Sphagnum troendelagicum</name>
    <dbReference type="NCBI Taxonomy" id="128251"/>
    <lineage>
        <taxon>Eukaryota</taxon>
        <taxon>Viridiplantae</taxon>
        <taxon>Streptophyta</taxon>
        <taxon>Embryophyta</taxon>
        <taxon>Bryophyta</taxon>
        <taxon>Sphagnophytina</taxon>
        <taxon>Sphagnopsida</taxon>
        <taxon>Sphagnales</taxon>
        <taxon>Sphagnaceae</taxon>
        <taxon>Sphagnum</taxon>
    </lineage>
</organism>
<dbReference type="Proteomes" id="UP001497512">
    <property type="component" value="Chromosome 4"/>
</dbReference>
<evidence type="ECO:0000313" key="2">
    <source>
        <dbReference type="Proteomes" id="UP001497512"/>
    </source>
</evidence>
<accession>A0ABP0UJJ4</accession>
<evidence type="ECO:0000313" key="1">
    <source>
        <dbReference type="EMBL" id="CAK9222947.1"/>
    </source>
</evidence>
<name>A0ABP0UJJ4_9BRYO</name>
<gene>
    <name evidence="1" type="ORF">CSSPTR1EN2_LOCUS16566</name>
</gene>